<evidence type="ECO:0000313" key="11">
    <source>
        <dbReference type="EMBL" id="WLS00381.1"/>
    </source>
</evidence>
<dbReference type="InterPro" id="IPR010065">
    <property type="entry name" value="AA_ABC_transptr_permease_3TM"/>
</dbReference>
<dbReference type="SUPFAM" id="SSF161098">
    <property type="entry name" value="MetI-like"/>
    <property type="match status" value="2"/>
</dbReference>
<gene>
    <name evidence="11" type="ORF">Q9313_20155</name>
</gene>
<keyword evidence="7 9" id="KW-1133">Transmembrane helix</keyword>
<evidence type="ECO:0000256" key="3">
    <source>
        <dbReference type="ARBA" id="ARBA00022448"/>
    </source>
</evidence>
<proteinExistence type="inferred from homology"/>
<keyword evidence="11" id="KW-0614">Plasmid</keyword>
<name>A0AA50CPB6_9HYPH</name>
<evidence type="ECO:0000313" key="12">
    <source>
        <dbReference type="Proteomes" id="UP001234585"/>
    </source>
</evidence>
<dbReference type="InterPro" id="IPR000515">
    <property type="entry name" value="MetI-like"/>
</dbReference>
<dbReference type="InterPro" id="IPR035906">
    <property type="entry name" value="MetI-like_sf"/>
</dbReference>
<accession>A0AA50CPB6</accession>
<feature type="transmembrane region" description="Helical" evidence="9">
    <location>
        <begin position="235"/>
        <end position="258"/>
    </location>
</feature>
<evidence type="ECO:0000256" key="2">
    <source>
        <dbReference type="ARBA" id="ARBA00010072"/>
    </source>
</evidence>
<sequence length="411" mass="43502">MEHFRDSGRNAPVADRRVFHIVLSGPPRPGLATKIQAWWGGWPWGQLALLAVFAALGTQFIGNVLENMARIGILPGFAFLSSSANFEIGESPIAFRAGDTYLRALVAGLLNTLKVSLLGCLLATILGVAVGVAGLSRNLLLSRLVRWFIEITRNTPLLLQLFFWMALAKAFPAPRQASGVFDAVFLTNRGVYIPSLSLVGGPFGIVAALGIAAIATLVLIVLLRATGRLTRRSGMVATGLAVAAPFAFLLLVGARPAAELPALSGFNIRGGLNLSPEFAALLTGLVVKFAALIAEIVRAGIQSVGKGQWEAARALGLHDGHIIRLVVMPQALRVITPLTTSSYLDLTKDSSLAVAIGFPDLVSIVNTTANTTGQSMEALIILIGAFLTINLALSALMNIYNNRVALKGSRR</sequence>
<dbReference type="PROSITE" id="PS50928">
    <property type="entry name" value="ABC_TM1"/>
    <property type="match status" value="1"/>
</dbReference>
<comment type="subcellular location">
    <subcellularLocation>
        <location evidence="1">Cell inner membrane</location>
        <topology evidence="1">Multi-pass membrane protein</topology>
    </subcellularLocation>
    <subcellularLocation>
        <location evidence="9">Cell membrane</location>
        <topology evidence="9">Multi-pass membrane protein</topology>
    </subcellularLocation>
</comment>
<evidence type="ECO:0000256" key="8">
    <source>
        <dbReference type="ARBA" id="ARBA00023136"/>
    </source>
</evidence>
<dbReference type="Gene3D" id="1.10.3720.10">
    <property type="entry name" value="MetI-like"/>
    <property type="match status" value="1"/>
</dbReference>
<feature type="domain" description="ABC transmembrane type-1" evidence="10">
    <location>
        <begin position="109"/>
        <end position="397"/>
    </location>
</feature>
<keyword evidence="6" id="KW-0029">Amino-acid transport</keyword>
<feature type="transmembrane region" description="Helical" evidence="9">
    <location>
        <begin position="115"/>
        <end position="135"/>
    </location>
</feature>
<keyword evidence="12" id="KW-1185">Reference proteome</keyword>
<evidence type="ECO:0000256" key="1">
    <source>
        <dbReference type="ARBA" id="ARBA00004429"/>
    </source>
</evidence>
<dbReference type="GO" id="GO:0006865">
    <property type="term" value="P:amino acid transport"/>
    <property type="evidence" value="ECO:0007669"/>
    <property type="project" value="UniProtKB-KW"/>
</dbReference>
<feature type="transmembrane region" description="Helical" evidence="9">
    <location>
        <begin position="192"/>
        <end position="223"/>
    </location>
</feature>
<dbReference type="InterPro" id="IPR043429">
    <property type="entry name" value="ArtM/GltK/GlnP/TcyL/YhdX-like"/>
</dbReference>
<dbReference type="AlphaFoldDB" id="A0AA50CPB6"/>
<dbReference type="GO" id="GO:0043190">
    <property type="term" value="C:ATP-binding cassette (ABC) transporter complex"/>
    <property type="evidence" value="ECO:0007669"/>
    <property type="project" value="InterPro"/>
</dbReference>
<reference evidence="11 12" key="1">
    <citation type="submission" date="2023-08" db="EMBL/GenBank/DDBJ databases">
        <title>Pathogen: clinical or host-associated sample.</title>
        <authorList>
            <person name="Hergert J."/>
            <person name="Casey R."/>
            <person name="Wagner J."/>
            <person name="Young E.L."/>
            <person name="Oakeson K.F."/>
        </authorList>
    </citation>
    <scope>NUCLEOTIDE SEQUENCE [LARGE SCALE GENOMIC DNA]</scope>
    <source>
        <strain evidence="11 12">1760953</strain>
        <plasmid evidence="11 12">unnamed1</plasmid>
    </source>
</reference>
<dbReference type="Pfam" id="PF00528">
    <property type="entry name" value="BPD_transp_1"/>
    <property type="match status" value="1"/>
</dbReference>
<dbReference type="PANTHER" id="PTHR30614:SF37">
    <property type="entry name" value="AMINO-ACID ABC TRANSPORTER PERMEASE PROTEIN YHDX-RELATED"/>
    <property type="match status" value="1"/>
</dbReference>
<feature type="transmembrane region" description="Helical" evidence="9">
    <location>
        <begin position="44"/>
        <end position="65"/>
    </location>
</feature>
<keyword evidence="5 9" id="KW-0812">Transmembrane</keyword>
<protein>
    <submittedName>
        <fullName evidence="11">ABC transporter permease subunit</fullName>
    </submittedName>
</protein>
<evidence type="ECO:0000259" key="10">
    <source>
        <dbReference type="PROSITE" id="PS50928"/>
    </source>
</evidence>
<dbReference type="RefSeq" id="WP_306040008.1">
    <property type="nucleotide sequence ID" value="NZ_CP132303.1"/>
</dbReference>
<evidence type="ECO:0000256" key="5">
    <source>
        <dbReference type="ARBA" id="ARBA00022692"/>
    </source>
</evidence>
<keyword evidence="4" id="KW-1003">Cell membrane</keyword>
<organism evidence="11 12">
    <name type="scientific">Shinella sumterensis</name>
    <dbReference type="NCBI Taxonomy" id="1967501"/>
    <lineage>
        <taxon>Bacteria</taxon>
        <taxon>Pseudomonadati</taxon>
        <taxon>Pseudomonadota</taxon>
        <taxon>Alphaproteobacteria</taxon>
        <taxon>Hyphomicrobiales</taxon>
        <taxon>Rhizobiaceae</taxon>
        <taxon>Shinella</taxon>
    </lineage>
</organism>
<dbReference type="Proteomes" id="UP001234585">
    <property type="component" value="Plasmid unnamed1"/>
</dbReference>
<dbReference type="EMBL" id="CP132303">
    <property type="protein sequence ID" value="WLS00381.1"/>
    <property type="molecule type" value="Genomic_DNA"/>
</dbReference>
<dbReference type="CDD" id="cd06261">
    <property type="entry name" value="TM_PBP2"/>
    <property type="match status" value="1"/>
</dbReference>
<evidence type="ECO:0000256" key="4">
    <source>
        <dbReference type="ARBA" id="ARBA00022475"/>
    </source>
</evidence>
<evidence type="ECO:0000256" key="6">
    <source>
        <dbReference type="ARBA" id="ARBA00022970"/>
    </source>
</evidence>
<keyword evidence="3 9" id="KW-0813">Transport</keyword>
<dbReference type="GO" id="GO:0022857">
    <property type="term" value="F:transmembrane transporter activity"/>
    <property type="evidence" value="ECO:0007669"/>
    <property type="project" value="InterPro"/>
</dbReference>
<dbReference type="PANTHER" id="PTHR30614">
    <property type="entry name" value="MEMBRANE COMPONENT OF AMINO ACID ABC TRANSPORTER"/>
    <property type="match status" value="1"/>
</dbReference>
<feature type="transmembrane region" description="Helical" evidence="9">
    <location>
        <begin position="278"/>
        <end position="301"/>
    </location>
</feature>
<evidence type="ECO:0000256" key="9">
    <source>
        <dbReference type="RuleBase" id="RU363032"/>
    </source>
</evidence>
<evidence type="ECO:0000256" key="7">
    <source>
        <dbReference type="ARBA" id="ARBA00022989"/>
    </source>
</evidence>
<dbReference type="NCBIfam" id="TIGR01726">
    <property type="entry name" value="HEQRo_perm_3TM"/>
    <property type="match status" value="1"/>
</dbReference>
<comment type="similarity">
    <text evidence="2">Belongs to the binding-protein-dependent transport system permease family. HisMQ subfamily.</text>
</comment>
<keyword evidence="8 9" id="KW-0472">Membrane</keyword>
<feature type="transmembrane region" description="Helical" evidence="9">
    <location>
        <begin position="378"/>
        <end position="401"/>
    </location>
</feature>
<geneLocation type="plasmid" evidence="11 12">
    <name>unnamed1</name>
</geneLocation>